<evidence type="ECO:0000256" key="4">
    <source>
        <dbReference type="ARBA" id="ARBA00023152"/>
    </source>
</evidence>
<dbReference type="PROSITE" id="PS51463">
    <property type="entry name" value="P_GLUCOSE_ISOMERASE_3"/>
    <property type="match status" value="1"/>
</dbReference>
<dbReference type="UniPathway" id="UPA00109">
    <property type="reaction ID" value="UER00181"/>
</dbReference>
<dbReference type="InParanoid" id="A0A6M4H8L2"/>
<comment type="function">
    <text evidence="7">Catalyzes the reversible isomerization of glucose-6-phosphate to fructose-6-phosphate.</text>
</comment>
<dbReference type="EC" id="5.3.1.9" evidence="7"/>
<evidence type="ECO:0000256" key="5">
    <source>
        <dbReference type="ARBA" id="ARBA00023235"/>
    </source>
</evidence>
<dbReference type="PROSITE" id="PS00174">
    <property type="entry name" value="P_GLUCOSE_ISOMERASE_2"/>
    <property type="match status" value="1"/>
</dbReference>
<dbReference type="PRINTS" id="PR00662">
    <property type="entry name" value="G6PISOMERASE"/>
</dbReference>
<dbReference type="AlphaFoldDB" id="A0A6M4H8L2"/>
<evidence type="ECO:0000256" key="6">
    <source>
        <dbReference type="ARBA" id="ARBA00029321"/>
    </source>
</evidence>
<dbReference type="Proteomes" id="UP000503096">
    <property type="component" value="Chromosome"/>
</dbReference>
<dbReference type="RefSeq" id="WP_171163867.1">
    <property type="nucleotide sequence ID" value="NZ_CP053073.1"/>
</dbReference>
<dbReference type="InterPro" id="IPR018189">
    <property type="entry name" value="Phosphoglucose_isomerase_CS"/>
</dbReference>
<evidence type="ECO:0000256" key="2">
    <source>
        <dbReference type="ARBA" id="ARBA00006604"/>
    </source>
</evidence>
<evidence type="ECO:0000256" key="3">
    <source>
        <dbReference type="ARBA" id="ARBA00022432"/>
    </source>
</evidence>
<dbReference type="InterPro" id="IPR035476">
    <property type="entry name" value="SIS_PGI_1"/>
</dbReference>
<dbReference type="InterPro" id="IPR046348">
    <property type="entry name" value="SIS_dom_sf"/>
</dbReference>
<comment type="catalytic activity">
    <reaction evidence="6 7 8">
        <text>alpha-D-glucose 6-phosphate = beta-D-fructose 6-phosphate</text>
        <dbReference type="Rhea" id="RHEA:11816"/>
        <dbReference type="ChEBI" id="CHEBI:57634"/>
        <dbReference type="ChEBI" id="CHEBI:58225"/>
        <dbReference type="EC" id="5.3.1.9"/>
    </reaction>
</comment>
<dbReference type="SUPFAM" id="SSF53697">
    <property type="entry name" value="SIS domain"/>
    <property type="match status" value="1"/>
</dbReference>
<dbReference type="NCBIfam" id="NF001211">
    <property type="entry name" value="PRK00179.1"/>
    <property type="match status" value="1"/>
</dbReference>
<dbReference type="GO" id="GO:0048029">
    <property type="term" value="F:monosaccharide binding"/>
    <property type="evidence" value="ECO:0007669"/>
    <property type="project" value="TreeGrafter"/>
</dbReference>
<dbReference type="EMBL" id="CP053073">
    <property type="protein sequence ID" value="QJR16059.1"/>
    <property type="molecule type" value="Genomic_DNA"/>
</dbReference>
<keyword evidence="3 7" id="KW-0312">Gluconeogenesis</keyword>
<keyword evidence="4 7" id="KW-0324">Glycolysis</keyword>
<organism evidence="9 10">
    <name type="scientific">Usitatibacter palustris</name>
    <dbReference type="NCBI Taxonomy" id="2732487"/>
    <lineage>
        <taxon>Bacteria</taxon>
        <taxon>Pseudomonadati</taxon>
        <taxon>Pseudomonadota</taxon>
        <taxon>Betaproteobacteria</taxon>
        <taxon>Nitrosomonadales</taxon>
        <taxon>Usitatibacteraceae</taxon>
        <taxon>Usitatibacter</taxon>
    </lineage>
</organism>
<reference evidence="9 10" key="1">
    <citation type="submission" date="2020-04" db="EMBL/GenBank/DDBJ databases">
        <title>Usitatibacter rugosus gen. nov., sp. nov. and Usitatibacter palustris sp. nov., novel members of Usitatibacteraceae fam. nov. within the order Nitrosomonadales isolated from soil.</title>
        <authorList>
            <person name="Huber K.J."/>
            <person name="Neumann-Schaal M."/>
            <person name="Geppert A."/>
            <person name="Luckner M."/>
            <person name="Wanner G."/>
            <person name="Overmann J."/>
        </authorList>
    </citation>
    <scope>NUCLEOTIDE SEQUENCE [LARGE SCALE GENOMIC DNA]</scope>
    <source>
        <strain evidence="9 10">Swamp67</strain>
    </source>
</reference>
<feature type="active site" description="Proton donor" evidence="7">
    <location>
        <position position="350"/>
    </location>
</feature>
<dbReference type="HAMAP" id="MF_00473">
    <property type="entry name" value="G6P_isomerase"/>
    <property type="match status" value="1"/>
</dbReference>
<dbReference type="InterPro" id="IPR023096">
    <property type="entry name" value="G6P_Isomerase_C"/>
</dbReference>
<proteinExistence type="inferred from homology"/>
<evidence type="ECO:0000313" key="9">
    <source>
        <dbReference type="EMBL" id="QJR16059.1"/>
    </source>
</evidence>
<dbReference type="GO" id="GO:0097367">
    <property type="term" value="F:carbohydrate derivative binding"/>
    <property type="evidence" value="ECO:0007669"/>
    <property type="project" value="InterPro"/>
</dbReference>
<dbReference type="InterPro" id="IPR035482">
    <property type="entry name" value="SIS_PGI_2"/>
</dbReference>
<dbReference type="GO" id="GO:0006096">
    <property type="term" value="P:glycolytic process"/>
    <property type="evidence" value="ECO:0007669"/>
    <property type="project" value="UniProtKB-UniRule"/>
</dbReference>
<evidence type="ECO:0000256" key="8">
    <source>
        <dbReference type="RuleBase" id="RU000612"/>
    </source>
</evidence>
<dbReference type="PROSITE" id="PS00765">
    <property type="entry name" value="P_GLUCOSE_ISOMERASE_1"/>
    <property type="match status" value="1"/>
</dbReference>
<dbReference type="CDD" id="cd05015">
    <property type="entry name" value="SIS_PGI_1"/>
    <property type="match status" value="1"/>
</dbReference>
<comment type="similarity">
    <text evidence="2 7 8">Belongs to the GPI family.</text>
</comment>
<comment type="subcellular location">
    <subcellularLocation>
        <location evidence="7">Cytoplasm</location>
    </subcellularLocation>
</comment>
<evidence type="ECO:0000256" key="7">
    <source>
        <dbReference type="HAMAP-Rule" id="MF_00473"/>
    </source>
</evidence>
<name>A0A6M4H8L2_9PROT</name>
<sequence length="525" mass="55827">MTSPLSSSPAWKALLAHRDALAGATAADHWQASPERGAAFTFPCAGLVVDFSKQPVAPETLALLCALARERQVPESIEKLFTGEPVNVTEGRPALHMALRGDEHAKVDGVDIRVEIQREREHFRAFVEAVRDGRWKGATGKAISAVVAIGIGGSASGPQLVLRALAPDHEGPQVRFAANIDPAELDQALAGLDPATTLLVVVSKTFTTEETMANALAARAWLEAALGPAALAHHVVAATSRPDRAIAWGLPECNVFGFAEWIGGRFSLWSSAGMPIALGLGMAAFDHLLAGAHAADLEFRSTPLERNVPALMALIGLWNRDALGAPHHVMLPYAARLEGLVLYLQQLEMESNGKRVTTTGEPLDRPTVPAIWGAPGTTGQHSFHQWLHQGTEAFACDFIVVAKAMGSDPDRHARLLAHALAQSEAFMDGLDVPDAHKACPGGRATTTIVLPSLDAMHLGALIALYEHKVYAQACLWGINAFDQFGVELGKTLAGRILPAVRGENAALTPATHHLLGIIHKLAQSD</sequence>
<comment type="pathway">
    <text evidence="1 7 8">Carbohydrate degradation; glycolysis; D-glyceraldehyde 3-phosphate and glycerone phosphate from D-glucose: step 2/4.</text>
</comment>
<feature type="active site" evidence="7">
    <location>
        <position position="490"/>
    </location>
</feature>
<feature type="active site" evidence="7">
    <location>
        <position position="381"/>
    </location>
</feature>
<dbReference type="Gene3D" id="3.40.50.10490">
    <property type="entry name" value="Glucose-6-phosphate isomerase like protein, domain 1"/>
    <property type="match status" value="2"/>
</dbReference>
<dbReference type="CDD" id="cd05016">
    <property type="entry name" value="SIS_PGI_2"/>
    <property type="match status" value="1"/>
</dbReference>
<dbReference type="KEGG" id="upl:DSM104440_02887"/>
<dbReference type="FunCoup" id="A0A6M4H8L2">
    <property type="interactions" value="544"/>
</dbReference>
<dbReference type="GO" id="GO:0005829">
    <property type="term" value="C:cytosol"/>
    <property type="evidence" value="ECO:0007669"/>
    <property type="project" value="TreeGrafter"/>
</dbReference>
<protein>
    <recommendedName>
        <fullName evidence="7">Glucose-6-phosphate isomerase</fullName>
        <shortName evidence="7">GPI</shortName>
        <ecNumber evidence="7">5.3.1.9</ecNumber>
    </recommendedName>
    <alternativeName>
        <fullName evidence="7">Phosphoglucose isomerase</fullName>
        <shortName evidence="7">PGI</shortName>
    </alternativeName>
    <alternativeName>
        <fullName evidence="7">Phosphohexose isomerase</fullName>
        <shortName evidence="7">PHI</shortName>
    </alternativeName>
</protein>
<dbReference type="GO" id="GO:0051156">
    <property type="term" value="P:glucose 6-phosphate metabolic process"/>
    <property type="evidence" value="ECO:0007669"/>
    <property type="project" value="TreeGrafter"/>
</dbReference>
<evidence type="ECO:0000313" key="10">
    <source>
        <dbReference type="Proteomes" id="UP000503096"/>
    </source>
</evidence>
<comment type="pathway">
    <text evidence="7">Carbohydrate biosynthesis; gluconeogenesis.</text>
</comment>
<dbReference type="UniPathway" id="UPA00138"/>
<accession>A0A6M4H8L2</accession>
<dbReference type="InterPro" id="IPR001672">
    <property type="entry name" value="G6P_Isomerase"/>
</dbReference>
<dbReference type="Pfam" id="PF00342">
    <property type="entry name" value="PGI"/>
    <property type="match status" value="1"/>
</dbReference>
<keyword evidence="7" id="KW-0963">Cytoplasm</keyword>
<dbReference type="Gene3D" id="1.10.1390.10">
    <property type="match status" value="1"/>
</dbReference>
<dbReference type="PANTHER" id="PTHR11469:SF1">
    <property type="entry name" value="GLUCOSE-6-PHOSPHATE ISOMERASE"/>
    <property type="match status" value="1"/>
</dbReference>
<evidence type="ECO:0000256" key="1">
    <source>
        <dbReference type="ARBA" id="ARBA00004926"/>
    </source>
</evidence>
<keyword evidence="10" id="KW-1185">Reference proteome</keyword>
<dbReference type="GO" id="GO:0004347">
    <property type="term" value="F:glucose-6-phosphate isomerase activity"/>
    <property type="evidence" value="ECO:0007669"/>
    <property type="project" value="UniProtKB-UniRule"/>
</dbReference>
<dbReference type="PANTHER" id="PTHR11469">
    <property type="entry name" value="GLUCOSE-6-PHOSPHATE ISOMERASE"/>
    <property type="match status" value="1"/>
</dbReference>
<keyword evidence="5 7" id="KW-0413">Isomerase</keyword>
<dbReference type="GO" id="GO:0006094">
    <property type="term" value="P:gluconeogenesis"/>
    <property type="evidence" value="ECO:0007669"/>
    <property type="project" value="UniProtKB-UniRule"/>
</dbReference>
<gene>
    <name evidence="7 9" type="primary">pgi</name>
    <name evidence="9" type="ORF">DSM104440_02887</name>
</gene>